<dbReference type="InterPro" id="IPR013589">
    <property type="entry name" value="Bac_transglu_N"/>
</dbReference>
<proteinExistence type="predicted"/>
<evidence type="ECO:0000259" key="1">
    <source>
        <dbReference type="SMART" id="SM00460"/>
    </source>
</evidence>
<dbReference type="SMART" id="SM00460">
    <property type="entry name" value="TGc"/>
    <property type="match status" value="1"/>
</dbReference>
<name>A0ABY4AJU6_9BURK</name>
<gene>
    <name evidence="2" type="ORF">DHf2319_01000</name>
</gene>
<dbReference type="RefSeq" id="WP_243478953.1">
    <property type="nucleotide sequence ID" value="NZ_CP063982.1"/>
</dbReference>
<evidence type="ECO:0000313" key="3">
    <source>
        <dbReference type="Proteomes" id="UP000831607"/>
    </source>
</evidence>
<dbReference type="InterPro" id="IPR038765">
    <property type="entry name" value="Papain-like_cys_pep_sf"/>
</dbReference>
<dbReference type="Proteomes" id="UP000831607">
    <property type="component" value="Chromosome"/>
</dbReference>
<dbReference type="Pfam" id="PF08379">
    <property type="entry name" value="Bact_transglu_N"/>
    <property type="match status" value="1"/>
</dbReference>
<dbReference type="SUPFAM" id="SSF54001">
    <property type="entry name" value="Cysteine proteinases"/>
    <property type="match status" value="1"/>
</dbReference>
<sequence length="298" mass="33396">MTSCLSIEHSTQYQYGQDVILAQHLGYLRPQNTVWQTVTDYQLVVTPTPDEMQTETDAFGNHRVFFALTHPHRALDVHCRSTVEVRRRYGDLTLSETPAWELVRDSMVYSLEQPFVAASEFVWPSPYVAWLASLKEYALPSFTRNRPIGLAAMELCERIFHDFTYESGSTEVHTPLEVAFNHRKGVCQDFAHIMIGCLRTLGLSAKYVSGYLLTKPPPGQERLRGADATHAWVNVYCPNAAGNWLALDPTNATIADLDHVCLAEGRDFGDISPLRGIIRGGGHHELSIAVTVEPTPLR</sequence>
<protein>
    <submittedName>
        <fullName evidence="2">Transglutaminase family protein</fullName>
    </submittedName>
</protein>
<dbReference type="EMBL" id="CP063982">
    <property type="protein sequence ID" value="UOD50551.1"/>
    <property type="molecule type" value="Genomic_DNA"/>
</dbReference>
<dbReference type="Gene3D" id="3.10.620.30">
    <property type="match status" value="1"/>
</dbReference>
<dbReference type="PANTHER" id="PTHR33490:SF7">
    <property type="entry name" value="BLR2979 PROTEIN"/>
    <property type="match status" value="1"/>
</dbReference>
<reference evidence="2 3" key="1">
    <citation type="submission" date="2020-11" db="EMBL/GenBank/DDBJ databases">
        <title>Algicoccus daihaiensis sp.nov., isolated from Daihai Lake in Inner Mongolia.</title>
        <authorList>
            <person name="Kai J."/>
        </authorList>
    </citation>
    <scope>NUCLEOTIDE SEQUENCE [LARGE SCALE GENOMIC DNA]</scope>
    <source>
        <strain evidence="3">f23</strain>
    </source>
</reference>
<accession>A0ABY4AJU6</accession>
<dbReference type="InterPro" id="IPR002931">
    <property type="entry name" value="Transglutaminase-like"/>
</dbReference>
<feature type="domain" description="Transglutaminase-like" evidence="1">
    <location>
        <begin position="179"/>
        <end position="251"/>
    </location>
</feature>
<dbReference type="PANTHER" id="PTHR33490">
    <property type="entry name" value="BLR5614 PROTEIN-RELATED"/>
    <property type="match status" value="1"/>
</dbReference>
<organism evidence="2 3">
    <name type="scientific">Orrella daihaiensis</name>
    <dbReference type="NCBI Taxonomy" id="2782176"/>
    <lineage>
        <taxon>Bacteria</taxon>
        <taxon>Pseudomonadati</taxon>
        <taxon>Pseudomonadota</taxon>
        <taxon>Betaproteobacteria</taxon>
        <taxon>Burkholderiales</taxon>
        <taxon>Alcaligenaceae</taxon>
        <taxon>Orrella</taxon>
    </lineage>
</organism>
<dbReference type="Pfam" id="PF01841">
    <property type="entry name" value="Transglut_core"/>
    <property type="match status" value="1"/>
</dbReference>
<keyword evidence="3" id="KW-1185">Reference proteome</keyword>
<evidence type="ECO:0000313" key="2">
    <source>
        <dbReference type="EMBL" id="UOD50551.1"/>
    </source>
</evidence>